<proteinExistence type="predicted"/>
<sequence length="345" mass="39220">MGSVSTRWDIRSELLPSPKPETVDCTSLTSHRITRKPHIHYKELETYDQQPTQERLAQGTQPHRLTKELTNTTGTPAMCMKVFALQRCLSPENGGCGDYFAEYLEQRECNHMALPGLPQHNCRAVWAGFEDERSAKALHRDEYAKRAHKLCADCRVRHRLAYLDSEAQAECRGEYSDRMKTIVEDLTRRADLGQMEFMNRVYRDMWDAALGYVQGMAKTTDGVWNGIEGALRRHFGDSGMEMNIVGNLVRDLQIAKKELLEQVMTSTREMATALVGPNMDFQQDLEAGGFRSGYITEEWKLQRMAAVDATRAKAEAWNIESDDEMGRDYDSSGSVGHLNKSKPTR</sequence>
<name>A0A135UPA2_9PEZI</name>
<reference evidence="2 3" key="1">
    <citation type="submission" date="2014-02" db="EMBL/GenBank/DDBJ databases">
        <title>The genome sequence of Colletotrichum nymphaeae SA-01.</title>
        <authorList>
            <person name="Baroncelli R."/>
            <person name="Thon M.R."/>
        </authorList>
    </citation>
    <scope>NUCLEOTIDE SEQUENCE [LARGE SCALE GENOMIC DNA]</scope>
    <source>
        <strain evidence="2 3">SA-01</strain>
    </source>
</reference>
<gene>
    <name evidence="2" type="ORF">CNYM01_13106</name>
</gene>
<evidence type="ECO:0000256" key="1">
    <source>
        <dbReference type="SAM" id="MobiDB-lite"/>
    </source>
</evidence>
<comment type="caution">
    <text evidence="2">The sequence shown here is derived from an EMBL/GenBank/DDBJ whole genome shotgun (WGS) entry which is preliminary data.</text>
</comment>
<accession>A0A135UPA2</accession>
<evidence type="ECO:0000313" key="3">
    <source>
        <dbReference type="Proteomes" id="UP000070054"/>
    </source>
</evidence>
<dbReference type="OrthoDB" id="4850350at2759"/>
<organism evidence="2 3">
    <name type="scientific">Colletotrichum nymphaeae SA-01</name>
    <dbReference type="NCBI Taxonomy" id="1460502"/>
    <lineage>
        <taxon>Eukaryota</taxon>
        <taxon>Fungi</taxon>
        <taxon>Dikarya</taxon>
        <taxon>Ascomycota</taxon>
        <taxon>Pezizomycotina</taxon>
        <taxon>Sordariomycetes</taxon>
        <taxon>Hypocreomycetidae</taxon>
        <taxon>Glomerellales</taxon>
        <taxon>Glomerellaceae</taxon>
        <taxon>Colletotrichum</taxon>
        <taxon>Colletotrichum acutatum species complex</taxon>
    </lineage>
</organism>
<evidence type="ECO:0000313" key="2">
    <source>
        <dbReference type="EMBL" id="KXH62220.1"/>
    </source>
</evidence>
<dbReference type="Proteomes" id="UP000070054">
    <property type="component" value="Unassembled WGS sequence"/>
</dbReference>
<protein>
    <submittedName>
        <fullName evidence="2">Uncharacterized protein</fullName>
    </submittedName>
</protein>
<dbReference type="EMBL" id="JEMN01000318">
    <property type="protein sequence ID" value="KXH62220.1"/>
    <property type="molecule type" value="Genomic_DNA"/>
</dbReference>
<keyword evidence="3" id="KW-1185">Reference proteome</keyword>
<dbReference type="AlphaFoldDB" id="A0A135UPA2"/>
<feature type="region of interest" description="Disordered" evidence="1">
    <location>
        <begin position="320"/>
        <end position="345"/>
    </location>
</feature>